<evidence type="ECO:0000256" key="1">
    <source>
        <dbReference type="SAM" id="Phobius"/>
    </source>
</evidence>
<dbReference type="InParanoid" id="E2BF48"/>
<keyword evidence="1" id="KW-1133">Transmembrane helix</keyword>
<dbReference type="Pfam" id="PF20179">
    <property type="entry name" value="MSS51_C"/>
    <property type="match status" value="1"/>
</dbReference>
<organism evidence="4">
    <name type="scientific">Harpegnathos saltator</name>
    <name type="common">Jerdon's jumping ant</name>
    <dbReference type="NCBI Taxonomy" id="610380"/>
    <lineage>
        <taxon>Eukaryota</taxon>
        <taxon>Metazoa</taxon>
        <taxon>Ecdysozoa</taxon>
        <taxon>Arthropoda</taxon>
        <taxon>Hexapoda</taxon>
        <taxon>Insecta</taxon>
        <taxon>Pterygota</taxon>
        <taxon>Neoptera</taxon>
        <taxon>Endopterygota</taxon>
        <taxon>Hymenoptera</taxon>
        <taxon>Apocrita</taxon>
        <taxon>Aculeata</taxon>
        <taxon>Formicoidea</taxon>
        <taxon>Formicidae</taxon>
        <taxon>Ponerinae</taxon>
        <taxon>Ponerini</taxon>
        <taxon>Harpegnathos</taxon>
    </lineage>
</organism>
<feature type="non-terminal residue" evidence="3">
    <location>
        <position position="1"/>
    </location>
</feature>
<dbReference type="OrthoDB" id="5282002at2759"/>
<dbReference type="InterPro" id="IPR046824">
    <property type="entry name" value="Mss51-like_C"/>
</dbReference>
<dbReference type="Proteomes" id="UP000008237">
    <property type="component" value="Unassembled WGS sequence"/>
</dbReference>
<dbReference type="AlphaFoldDB" id="E2BF48"/>
<feature type="non-terminal residue" evidence="3">
    <location>
        <position position="189"/>
    </location>
</feature>
<evidence type="ECO:0000313" key="4">
    <source>
        <dbReference type="Proteomes" id="UP000008237"/>
    </source>
</evidence>
<reference evidence="3 4" key="1">
    <citation type="journal article" date="2010" name="Science">
        <title>Genomic comparison of the ants Camponotus floridanus and Harpegnathos saltator.</title>
        <authorList>
            <person name="Bonasio R."/>
            <person name="Zhang G."/>
            <person name="Ye C."/>
            <person name="Mutti N.S."/>
            <person name="Fang X."/>
            <person name="Qin N."/>
            <person name="Donahue G."/>
            <person name="Yang P."/>
            <person name="Li Q."/>
            <person name="Li C."/>
            <person name="Zhang P."/>
            <person name="Huang Z."/>
            <person name="Berger S.L."/>
            <person name="Reinberg D."/>
            <person name="Wang J."/>
            <person name="Liebig J."/>
        </authorList>
    </citation>
    <scope>NUCLEOTIDE SEQUENCE [LARGE SCALE GENOMIC DNA]</scope>
    <source>
        <strain evidence="3 4">R22 G/1</strain>
    </source>
</reference>
<keyword evidence="4" id="KW-1185">Reference proteome</keyword>
<keyword evidence="1" id="KW-0472">Membrane</keyword>
<dbReference type="PANTHER" id="PTHR28069">
    <property type="entry name" value="GH20023P"/>
    <property type="match status" value="1"/>
</dbReference>
<name>E2BF48_HARSA</name>
<sequence length="189" mass="21945">PLTLLYTLQDANLLRCIWVRAFFIIYIIAGSFLDMHSLSAWEVILHQFCPGSTLLIVMIEPNLPQKCESIRTCYSCIRRNKKLQYEYHPMLYYRYADLLHTEPDIIIMFHAKFGNDELSVQNIKALQREGCPVLLTTVSKSKAQDAIMRIQEVLNIPITPIINKQNKFASCRSYRDHKSGSVIFPNEYV</sequence>
<evidence type="ECO:0000313" key="3">
    <source>
        <dbReference type="EMBL" id="EFN85681.1"/>
    </source>
</evidence>
<protein>
    <recommendedName>
        <fullName evidence="2">Mitochondrial splicing suppressor 51-like C-terminal domain-containing protein</fullName>
    </recommendedName>
</protein>
<keyword evidence="1" id="KW-0812">Transmembrane</keyword>
<evidence type="ECO:0000259" key="2">
    <source>
        <dbReference type="Pfam" id="PF20179"/>
    </source>
</evidence>
<dbReference type="EMBL" id="GL447928">
    <property type="protein sequence ID" value="EFN85681.1"/>
    <property type="molecule type" value="Genomic_DNA"/>
</dbReference>
<gene>
    <name evidence="3" type="ORF">EAI_02990</name>
</gene>
<proteinExistence type="predicted"/>
<feature type="domain" description="Mitochondrial splicing suppressor 51-like C-terminal" evidence="2">
    <location>
        <begin position="1"/>
        <end position="176"/>
    </location>
</feature>
<accession>E2BF48</accession>
<feature type="transmembrane region" description="Helical" evidence="1">
    <location>
        <begin position="12"/>
        <end position="33"/>
    </location>
</feature>